<dbReference type="GO" id="GO:0005524">
    <property type="term" value="F:ATP binding"/>
    <property type="evidence" value="ECO:0007669"/>
    <property type="project" value="InterPro"/>
</dbReference>
<keyword evidence="1" id="KW-0812">Transmembrane</keyword>
<evidence type="ECO:0000256" key="3">
    <source>
        <dbReference type="ARBA" id="ARBA00023136"/>
    </source>
</evidence>
<dbReference type="AlphaFoldDB" id="A0A914DC07"/>
<dbReference type="Proteomes" id="UP000887540">
    <property type="component" value="Unplaced"/>
</dbReference>
<dbReference type="GO" id="GO:0016020">
    <property type="term" value="C:membrane"/>
    <property type="evidence" value="ECO:0007669"/>
    <property type="project" value="InterPro"/>
</dbReference>
<evidence type="ECO:0000313" key="5">
    <source>
        <dbReference type="Proteomes" id="UP000887540"/>
    </source>
</evidence>
<protein>
    <submittedName>
        <fullName evidence="6">Transmembrane protein</fullName>
    </submittedName>
</protein>
<evidence type="ECO:0000313" key="6">
    <source>
        <dbReference type="WBParaSite" id="ACRNAN_scaffold22252.g20843.t1"/>
    </source>
</evidence>
<proteinExistence type="predicted"/>
<keyword evidence="3" id="KW-0472">Membrane</keyword>
<keyword evidence="4" id="KW-0732">Signal</keyword>
<keyword evidence="2" id="KW-1133">Transmembrane helix</keyword>
<dbReference type="WBParaSite" id="ACRNAN_scaffold22252.g20843.t1">
    <property type="protein sequence ID" value="ACRNAN_scaffold22252.g20843.t1"/>
    <property type="gene ID" value="ACRNAN_scaffold22252.g20843"/>
</dbReference>
<dbReference type="Gene3D" id="1.20.1560.10">
    <property type="entry name" value="ABC transporter type 1, transmembrane domain"/>
    <property type="match status" value="1"/>
</dbReference>
<sequence length="116" mass="13109">MGILGSVCFFIQSLIQFSIGLICIKSSKNQQFYKALKFASANGLQQLTQAICYIIGYWLTKQGYIEEPLVIHKIIQTLLQSSMMIPNASSYVQEVKKSKTAYKKICPYLVAETEDK</sequence>
<feature type="signal peptide" evidence="4">
    <location>
        <begin position="1"/>
        <end position="20"/>
    </location>
</feature>
<dbReference type="InterPro" id="IPR036640">
    <property type="entry name" value="ABC1_TM_sf"/>
</dbReference>
<feature type="chain" id="PRO_5037954124" evidence="4">
    <location>
        <begin position="21"/>
        <end position="116"/>
    </location>
</feature>
<accession>A0A914DC07</accession>
<dbReference type="SUPFAM" id="SSF90123">
    <property type="entry name" value="ABC transporter transmembrane region"/>
    <property type="match status" value="1"/>
</dbReference>
<evidence type="ECO:0000256" key="4">
    <source>
        <dbReference type="SAM" id="SignalP"/>
    </source>
</evidence>
<evidence type="ECO:0000256" key="1">
    <source>
        <dbReference type="ARBA" id="ARBA00022692"/>
    </source>
</evidence>
<name>A0A914DC07_9BILA</name>
<organism evidence="5 6">
    <name type="scientific">Acrobeloides nanus</name>
    <dbReference type="NCBI Taxonomy" id="290746"/>
    <lineage>
        <taxon>Eukaryota</taxon>
        <taxon>Metazoa</taxon>
        <taxon>Ecdysozoa</taxon>
        <taxon>Nematoda</taxon>
        <taxon>Chromadorea</taxon>
        <taxon>Rhabditida</taxon>
        <taxon>Tylenchina</taxon>
        <taxon>Cephalobomorpha</taxon>
        <taxon>Cephaloboidea</taxon>
        <taxon>Cephalobidae</taxon>
        <taxon>Acrobeloides</taxon>
    </lineage>
</organism>
<reference evidence="6" key="1">
    <citation type="submission" date="2022-11" db="UniProtKB">
        <authorList>
            <consortium name="WormBaseParasite"/>
        </authorList>
    </citation>
    <scope>IDENTIFICATION</scope>
</reference>
<evidence type="ECO:0000256" key="2">
    <source>
        <dbReference type="ARBA" id="ARBA00022989"/>
    </source>
</evidence>
<keyword evidence="5" id="KW-1185">Reference proteome</keyword>